<feature type="transmembrane region" description="Helical" evidence="2">
    <location>
        <begin position="207"/>
        <end position="226"/>
    </location>
</feature>
<feature type="compositionally biased region" description="Pro residues" evidence="1">
    <location>
        <begin position="52"/>
        <end position="62"/>
    </location>
</feature>
<proteinExistence type="predicted"/>
<organism evidence="3 4">
    <name type="scientific">Blastococcus aggregatus</name>
    <dbReference type="NCBI Taxonomy" id="38502"/>
    <lineage>
        <taxon>Bacteria</taxon>
        <taxon>Bacillati</taxon>
        <taxon>Actinomycetota</taxon>
        <taxon>Actinomycetes</taxon>
        <taxon>Geodermatophilales</taxon>
        <taxon>Geodermatophilaceae</taxon>
        <taxon>Blastococcus</taxon>
    </lineage>
</organism>
<gene>
    <name evidence="3" type="ORF">SAMN05660748_3410</name>
</gene>
<sequence>MSDPWSDPDRPAAPPYAGPPRTAPQPPPYGQPQYGPPQQPWGQPPYGQQPWGQPPYGQPPYGQPQWGPGPYGPPPWGPPRPVERTPGQVIGAAVLAFVQAVVVLIASLYVWFFASIADIASSGRPDVYTSETARRLATEGTVLAVVQLVSVLLLVAGGVMALNRRTPTGYRLLAGAHVVQVVLALYWAGRLLDVLGDLPRADGEGSLAAFALFFMVGPAVSLGLLLSGAARRWFTAPPP</sequence>
<dbReference type="Proteomes" id="UP000219435">
    <property type="component" value="Unassembled WGS sequence"/>
</dbReference>
<dbReference type="RefSeq" id="WP_097196192.1">
    <property type="nucleotide sequence ID" value="NZ_OBQI01000005.1"/>
</dbReference>
<keyword evidence="2" id="KW-0812">Transmembrane</keyword>
<feature type="transmembrane region" description="Helical" evidence="2">
    <location>
        <begin position="89"/>
        <end position="112"/>
    </location>
</feature>
<dbReference type="EMBL" id="OBQI01000005">
    <property type="protein sequence ID" value="SOC50652.1"/>
    <property type="molecule type" value="Genomic_DNA"/>
</dbReference>
<evidence type="ECO:0000256" key="2">
    <source>
        <dbReference type="SAM" id="Phobius"/>
    </source>
</evidence>
<accession>A0A285V960</accession>
<keyword evidence="2" id="KW-0472">Membrane</keyword>
<evidence type="ECO:0000313" key="3">
    <source>
        <dbReference type="EMBL" id="SOC50652.1"/>
    </source>
</evidence>
<keyword evidence="4" id="KW-1185">Reference proteome</keyword>
<reference evidence="4" key="1">
    <citation type="submission" date="2017-08" db="EMBL/GenBank/DDBJ databases">
        <authorList>
            <person name="Varghese N."/>
            <person name="Submissions S."/>
        </authorList>
    </citation>
    <scope>NUCLEOTIDE SEQUENCE [LARGE SCALE GENOMIC DNA]</scope>
    <source>
        <strain evidence="4">DSM 4725</strain>
    </source>
</reference>
<feature type="compositionally biased region" description="Pro residues" evidence="1">
    <location>
        <begin position="70"/>
        <end position="80"/>
    </location>
</feature>
<evidence type="ECO:0000256" key="1">
    <source>
        <dbReference type="SAM" id="MobiDB-lite"/>
    </source>
</evidence>
<feature type="compositionally biased region" description="Pro residues" evidence="1">
    <location>
        <begin position="11"/>
        <end position="43"/>
    </location>
</feature>
<name>A0A285V960_9ACTN</name>
<evidence type="ECO:0000313" key="4">
    <source>
        <dbReference type="Proteomes" id="UP000219435"/>
    </source>
</evidence>
<feature type="region of interest" description="Disordered" evidence="1">
    <location>
        <begin position="1"/>
        <end position="83"/>
    </location>
</feature>
<feature type="transmembrane region" description="Helical" evidence="2">
    <location>
        <begin position="169"/>
        <end position="187"/>
    </location>
</feature>
<protein>
    <submittedName>
        <fullName evidence="3">Uncharacterized protein</fullName>
    </submittedName>
</protein>
<dbReference type="AlphaFoldDB" id="A0A285V960"/>
<feature type="transmembrane region" description="Helical" evidence="2">
    <location>
        <begin position="142"/>
        <end position="162"/>
    </location>
</feature>
<keyword evidence="2" id="KW-1133">Transmembrane helix</keyword>